<dbReference type="EMBL" id="OX596105">
    <property type="protein sequence ID" value="CAN0101299.1"/>
    <property type="molecule type" value="Genomic_DNA"/>
</dbReference>
<name>A0AC59YZB9_RANTA</name>
<organism evidence="1 2">
    <name type="scientific">Rangifer tarandus platyrhynchus</name>
    <name type="common">Svalbard reindeer</name>
    <dbReference type="NCBI Taxonomy" id="3082113"/>
    <lineage>
        <taxon>Eukaryota</taxon>
        <taxon>Metazoa</taxon>
        <taxon>Chordata</taxon>
        <taxon>Craniata</taxon>
        <taxon>Vertebrata</taxon>
        <taxon>Euteleostomi</taxon>
        <taxon>Mammalia</taxon>
        <taxon>Eutheria</taxon>
        <taxon>Laurasiatheria</taxon>
        <taxon>Artiodactyla</taxon>
        <taxon>Ruminantia</taxon>
        <taxon>Pecora</taxon>
        <taxon>Cervidae</taxon>
        <taxon>Odocoileinae</taxon>
        <taxon>Rangifer</taxon>
    </lineage>
</organism>
<evidence type="ECO:0000313" key="1">
    <source>
        <dbReference type="EMBL" id="CAN0101299.1"/>
    </source>
</evidence>
<gene>
    <name evidence="1" type="ORF">MRATA1EN22A_LOCUS12051</name>
</gene>
<reference evidence="1" key="1">
    <citation type="submission" date="2023-05" db="EMBL/GenBank/DDBJ databases">
        <authorList>
            <consortium name="ELIXIR-Norway"/>
        </authorList>
    </citation>
    <scope>NUCLEOTIDE SEQUENCE</scope>
</reference>
<dbReference type="Proteomes" id="UP001162501">
    <property type="component" value="Chromosome 21"/>
</dbReference>
<proteinExistence type="predicted"/>
<evidence type="ECO:0000313" key="2">
    <source>
        <dbReference type="Proteomes" id="UP001162501"/>
    </source>
</evidence>
<sequence length="170" mass="17466">MLSLPLPPPPGRTYGTHFAGDIEEPLRARLPPWRPRFPAPRQSPLLSPGRSASSRLEASTPLRAGPARLPQPHAAGRAPPRGLNKAAAAAGGLGECFRASPRVGRRGRDAAGRSAPAGAPGPGPGQPPAAPRALAEPHRSTATNRSREEGGRKGGGPACHVTPRGANVRS</sequence>
<accession>A0AC59YZB9</accession>
<protein>
    <submittedName>
        <fullName evidence="1">Uncharacterized protein</fullName>
    </submittedName>
</protein>
<reference evidence="1" key="2">
    <citation type="submission" date="2025-03" db="EMBL/GenBank/DDBJ databases">
        <authorList>
            <consortium name="ELIXIR-Norway"/>
            <consortium name="Elixir Norway"/>
        </authorList>
    </citation>
    <scope>NUCLEOTIDE SEQUENCE</scope>
</reference>